<keyword evidence="7 11" id="KW-0378">Hydrolase</keyword>
<dbReference type="Gene3D" id="2.40.50.140">
    <property type="entry name" value="Nucleic acid-binding proteins"/>
    <property type="match status" value="1"/>
</dbReference>
<protein>
    <recommendedName>
        <fullName evidence="11">DNA polymerase III PolC-type</fullName>
        <shortName evidence="11">PolIII</shortName>
        <ecNumber evidence="11">2.7.7.7</ecNumber>
    </recommendedName>
</protein>
<evidence type="ECO:0000256" key="6">
    <source>
        <dbReference type="ARBA" id="ARBA00022722"/>
    </source>
</evidence>
<evidence type="ECO:0000256" key="8">
    <source>
        <dbReference type="ARBA" id="ARBA00022839"/>
    </source>
</evidence>
<dbReference type="Proteomes" id="UP000502118">
    <property type="component" value="Chromosome"/>
</dbReference>
<dbReference type="Pfam" id="PF14579">
    <property type="entry name" value="HHH_6"/>
    <property type="match status" value="1"/>
</dbReference>
<dbReference type="Gene3D" id="3.20.20.140">
    <property type="entry name" value="Metal-dependent hydrolases"/>
    <property type="match status" value="2"/>
</dbReference>
<dbReference type="InterPro" id="IPR004805">
    <property type="entry name" value="DnaE2/DnaE/PolC"/>
</dbReference>
<dbReference type="Pfam" id="PF00929">
    <property type="entry name" value="RNase_T"/>
    <property type="match status" value="1"/>
</dbReference>
<feature type="domain" description="Exonuclease" evidence="12">
    <location>
        <begin position="398"/>
        <end position="567"/>
    </location>
</feature>
<comment type="subcellular location">
    <subcellularLocation>
        <location evidence="11">Cytoplasm</location>
    </subcellularLocation>
</comment>
<dbReference type="NCBIfam" id="TIGR00573">
    <property type="entry name" value="dnaq"/>
    <property type="match status" value="1"/>
</dbReference>
<dbReference type="InterPro" id="IPR004013">
    <property type="entry name" value="PHP_dom"/>
</dbReference>
<keyword evidence="3 11" id="KW-0808">Transferase</keyword>
<dbReference type="InterPro" id="IPR012340">
    <property type="entry name" value="NA-bd_OB-fold"/>
</dbReference>
<evidence type="ECO:0000256" key="2">
    <source>
        <dbReference type="ARBA" id="ARBA00022490"/>
    </source>
</evidence>
<evidence type="ECO:0000259" key="13">
    <source>
        <dbReference type="SMART" id="SM00481"/>
    </source>
</evidence>
<feature type="domain" description="Polymerase/histidinol phosphatase N-terminal" evidence="13">
    <location>
        <begin position="313"/>
        <end position="380"/>
    </location>
</feature>
<evidence type="ECO:0000313" key="14">
    <source>
        <dbReference type="EMBL" id="QJR44457.1"/>
    </source>
</evidence>
<keyword evidence="6 11" id="KW-0540">Nuclease</keyword>
<dbReference type="PANTHER" id="PTHR32294:SF5">
    <property type="entry name" value="DNA POLYMERASE III POLC-TYPE"/>
    <property type="match status" value="1"/>
</dbReference>
<evidence type="ECO:0000256" key="11">
    <source>
        <dbReference type="HAMAP-Rule" id="MF_00356"/>
    </source>
</evidence>
<sequence length="1432" mass="165635">MMDKTLIKFCHEINFQPDTDFENCFVDQVEYSETEGKLYLDIVFDYHIDINKLKKFLEATKKLHIPLELGIAVQVPQYDPKTILDYLQFGLEKEHPHIASITKELSHINFEHREPDIVVIKGQTEVFLNRFSKYKYIFEETLHKYGYPDVKIIIQRFDQLQNKTNNHSFFQKTIEDFWQNTNNQDTNNYQTLKSENNLYSKNKKEYKEISIDEVDNEFAVNLKIKGQIFNVEYKNLKNSFTILKFSISDFTEAKIVNQKNPEILDLNNGDFVEVQGTMDYDNYLKIKIMNAHNIQKIPPLWNNFLDDAPKKRIELAIRGNLSTQDGLNSTQDYINLAKRLNYEAIAITDTDSVQSFPDLEKEAKNANIKPIYGVTSSLISKSNEIVYGSKDFYLKNQKYIVFDLETSGLSPVYNEIIEFGAVVIQNNEIIKKIQFFIKPSNPISSFTTELTKIDNEMLDKLGISQLEGATKIHNILQNGIAVAHNAAFDIAHVRELFKKHNLPELDIIALDTLNIAKILFPQNIRFKLSYVAKKLDVFYDDDKAHRADQDAKVLSDVWIKMILKLERDLKITHSSELRTYIDSSYYAKKIPYEIRILAKNQAGLKQLFKIFSQASTDNYNSGARIFIEDLKNSNDLLIGTSTHNSYFWNAVFSATSKEVEELIQKYDYIEFAPLSTYNYQIQRDQITDKQLKEAYKWVIELAKKYKKIPVAVSDCRYIDPIQKLAHQVYIFADQVNAKKHWLFNYKTRDIHSYPTLDFKTTKQMLEEFSFLEDKQIIEDLVINNTHLIAQQIENIQVIKDKLYVPNFDNSPEKLKEIVYETAYKRYGNPLPEVIETRIKKELNPIIEYGYSVIYWISHKLIKQAEDDGWLVGSRGSVGSSIVANLSGITEVNPLPPHYLCPKCKFLEMFETTAELSCGWDLPDKNCPHCNELLIKDGHSIPFETFLGFNADKVPDIDLNFSGEYQNTIHNTVKEMFGEKHTYRAGTVLKVKEKTGYGFAKKYDELINAGQQRFSNQFLDFLGNQCTNVKRTTGQHPGGIIIIPKEFDVEDFTPVVYPANDDQNEWKTTHFDFKSIHDNVLKLDLLGKDDPTTIKMLENLTNVKYDSIPKSDSKVLSLFNSTEALNITPDQINERTGVKGIPEFGTRFVRGMLKTYKATSFADLISLSGLSHGTNVWSGNAEELIKTKNLKLNQLVCCRDDIMAYLMRNNVEPLSSFKIMEKVRKGKGITDEEEKMLLDHNIPSWYIESMKKIEYMFPKAHATAYVIMAWRIAWYKIYYPLEYYASYFTTRASTFEIESMTKGKDVIDKRIIEMNKNTYKLTSKEQAALPELEIAQELYARGFKILPVSIEKSQTSEWIIDYKENALIPPFTTIDSMGISVAQSIVEARNKYPILSVEDLMTRTKVNSRIQTTMKNLGILDNLPEDNRISLFD</sequence>
<dbReference type="GO" id="GO:0006261">
    <property type="term" value="P:DNA-templated DNA replication"/>
    <property type="evidence" value="ECO:0007669"/>
    <property type="project" value="UniProtKB-UniRule"/>
</dbReference>
<keyword evidence="2 11" id="KW-0963">Cytoplasm</keyword>
<evidence type="ECO:0000256" key="10">
    <source>
        <dbReference type="ARBA" id="ARBA00049244"/>
    </source>
</evidence>
<dbReference type="GO" id="GO:0003887">
    <property type="term" value="F:DNA-directed DNA polymerase activity"/>
    <property type="evidence" value="ECO:0007669"/>
    <property type="project" value="UniProtKB-UniRule"/>
</dbReference>
<dbReference type="Pfam" id="PF02811">
    <property type="entry name" value="PHP"/>
    <property type="match status" value="1"/>
</dbReference>
<dbReference type="InterPro" id="IPR013520">
    <property type="entry name" value="Ribonucl_H"/>
</dbReference>
<evidence type="ECO:0000256" key="7">
    <source>
        <dbReference type="ARBA" id="ARBA00022801"/>
    </source>
</evidence>
<organism evidence="14 15">
    <name type="scientific">Mycoplasma miroungirhinis</name>
    <dbReference type="NCBI Taxonomy" id="754516"/>
    <lineage>
        <taxon>Bacteria</taxon>
        <taxon>Bacillati</taxon>
        <taxon>Mycoplasmatota</taxon>
        <taxon>Mollicutes</taxon>
        <taxon>Mycoplasmataceae</taxon>
        <taxon>Mycoplasma</taxon>
    </lineage>
</organism>
<dbReference type="SUPFAM" id="SSF53098">
    <property type="entry name" value="Ribonuclease H-like"/>
    <property type="match status" value="1"/>
</dbReference>
<dbReference type="InterPro" id="IPR044923">
    <property type="entry name" value="PolC_middle_finger_sf"/>
</dbReference>
<dbReference type="InterPro" id="IPR036397">
    <property type="entry name" value="RNaseH_sf"/>
</dbReference>
<keyword evidence="8 11" id="KW-0269">Exonuclease</keyword>
<evidence type="ECO:0000256" key="3">
    <source>
        <dbReference type="ARBA" id="ARBA00022679"/>
    </source>
</evidence>
<dbReference type="CDD" id="cd06127">
    <property type="entry name" value="DEDDh"/>
    <property type="match status" value="1"/>
</dbReference>
<dbReference type="EC" id="2.7.7.7" evidence="11"/>
<dbReference type="Gene3D" id="3.30.1900.20">
    <property type="match status" value="2"/>
</dbReference>
<dbReference type="NCBIfam" id="NF001688">
    <property type="entry name" value="PRK00448.1"/>
    <property type="match status" value="1"/>
</dbReference>
<dbReference type="PANTHER" id="PTHR32294">
    <property type="entry name" value="DNA POLYMERASE III SUBUNIT ALPHA"/>
    <property type="match status" value="1"/>
</dbReference>
<dbReference type="InterPro" id="IPR040982">
    <property type="entry name" value="DNA_pol3_finger"/>
</dbReference>
<accession>A0A6M4JED1</accession>
<dbReference type="InterPro" id="IPR006054">
    <property type="entry name" value="DnaQ"/>
</dbReference>
<dbReference type="InterPro" id="IPR006308">
    <property type="entry name" value="Pol_III_a_PolC-type_gram_pos"/>
</dbReference>
<keyword evidence="9 11" id="KW-0239">DNA-directed DNA polymerase</keyword>
<comment type="similarity">
    <text evidence="11">Belongs to the DNA polymerase type-C family. PolC subfamily.</text>
</comment>
<comment type="function">
    <text evidence="1 11">Required for replicative DNA synthesis. This DNA polymerase also exhibits 3' to 5' exonuclease activity.</text>
</comment>
<dbReference type="GO" id="GO:0005737">
    <property type="term" value="C:cytoplasm"/>
    <property type="evidence" value="ECO:0007669"/>
    <property type="project" value="UniProtKB-SubCell"/>
</dbReference>
<evidence type="ECO:0000256" key="5">
    <source>
        <dbReference type="ARBA" id="ARBA00022705"/>
    </source>
</evidence>
<dbReference type="InterPro" id="IPR003141">
    <property type="entry name" value="Pol/His_phosphatase_N"/>
</dbReference>
<dbReference type="EMBL" id="CP053097">
    <property type="protein sequence ID" value="QJR44457.1"/>
    <property type="molecule type" value="Genomic_DNA"/>
</dbReference>
<dbReference type="Gene3D" id="1.10.150.700">
    <property type="entry name" value="PolC, middle finger domain"/>
    <property type="match status" value="1"/>
</dbReference>
<keyword evidence="15" id="KW-1185">Reference proteome</keyword>
<dbReference type="InterPro" id="IPR012337">
    <property type="entry name" value="RNaseH-like_sf"/>
</dbReference>
<dbReference type="Pfam" id="PF17657">
    <property type="entry name" value="DNA_pol3_finger"/>
    <property type="match status" value="1"/>
</dbReference>
<evidence type="ECO:0000259" key="12">
    <source>
        <dbReference type="SMART" id="SM00479"/>
    </source>
</evidence>
<evidence type="ECO:0000256" key="1">
    <source>
        <dbReference type="ARBA" id="ARBA00003452"/>
    </source>
</evidence>
<dbReference type="SMART" id="SM00479">
    <property type="entry name" value="EXOIII"/>
    <property type="match status" value="1"/>
</dbReference>
<proteinExistence type="inferred from homology"/>
<dbReference type="Pfam" id="PF07733">
    <property type="entry name" value="DNA_pol3_alpha"/>
    <property type="match status" value="2"/>
</dbReference>
<evidence type="ECO:0000256" key="9">
    <source>
        <dbReference type="ARBA" id="ARBA00022932"/>
    </source>
</evidence>
<dbReference type="InterPro" id="IPR029460">
    <property type="entry name" value="DNAPol_HHH"/>
</dbReference>
<dbReference type="GO" id="GO:0008408">
    <property type="term" value="F:3'-5' exonuclease activity"/>
    <property type="evidence" value="ECO:0007669"/>
    <property type="project" value="UniProtKB-UniRule"/>
</dbReference>
<name>A0A6M4JED1_9MOLU</name>
<gene>
    <name evidence="11" type="primary">polC</name>
    <name evidence="14" type="ORF">HLA92_02550</name>
</gene>
<evidence type="ECO:0000256" key="4">
    <source>
        <dbReference type="ARBA" id="ARBA00022695"/>
    </source>
</evidence>
<dbReference type="KEGG" id="mmio:HLA92_02550"/>
<dbReference type="HAMAP" id="MF_00356">
    <property type="entry name" value="DNApol_PolC"/>
    <property type="match status" value="1"/>
</dbReference>
<dbReference type="FunFam" id="3.30.420.10:FF:000045">
    <property type="entry name" value="3'-5' exonuclease DinG"/>
    <property type="match status" value="1"/>
</dbReference>
<dbReference type="InterPro" id="IPR011708">
    <property type="entry name" value="DNA_pol3_alpha_NTPase_dom"/>
</dbReference>
<dbReference type="SMART" id="SM00481">
    <property type="entry name" value="POLIIIAc"/>
    <property type="match status" value="1"/>
</dbReference>
<reference evidence="14 15" key="1">
    <citation type="submission" date="2020-05" db="EMBL/GenBank/DDBJ databases">
        <title>Novel Mycoplasma species detected in Mirounga angustirostris (northern elephant seal) from the USA.</title>
        <authorList>
            <person name="Volokhov D.V."/>
        </authorList>
    </citation>
    <scope>NUCLEOTIDE SEQUENCE [LARGE SCALE GENOMIC DNA]</scope>
    <source>
        <strain evidence="14 15">Mirounga ES2806-NAS</strain>
    </source>
</reference>
<keyword evidence="5 11" id="KW-0235">DNA replication</keyword>
<evidence type="ECO:0000313" key="15">
    <source>
        <dbReference type="Proteomes" id="UP000502118"/>
    </source>
</evidence>
<dbReference type="Gene3D" id="6.10.140.1510">
    <property type="match status" value="1"/>
</dbReference>
<dbReference type="Gene3D" id="3.30.420.10">
    <property type="entry name" value="Ribonuclease H-like superfamily/Ribonuclease H"/>
    <property type="match status" value="1"/>
</dbReference>
<dbReference type="CDD" id="cd04484">
    <property type="entry name" value="polC_OBF"/>
    <property type="match status" value="1"/>
</dbReference>
<keyword evidence="4 11" id="KW-0548">Nucleotidyltransferase</keyword>
<comment type="catalytic activity">
    <reaction evidence="10 11">
        <text>DNA(n) + a 2'-deoxyribonucleoside 5'-triphosphate = DNA(n+1) + diphosphate</text>
        <dbReference type="Rhea" id="RHEA:22508"/>
        <dbReference type="Rhea" id="RHEA-COMP:17339"/>
        <dbReference type="Rhea" id="RHEA-COMP:17340"/>
        <dbReference type="ChEBI" id="CHEBI:33019"/>
        <dbReference type="ChEBI" id="CHEBI:61560"/>
        <dbReference type="ChEBI" id="CHEBI:173112"/>
        <dbReference type="EC" id="2.7.7.7"/>
    </reaction>
</comment>
<dbReference type="Gene3D" id="1.10.150.870">
    <property type="match status" value="1"/>
</dbReference>
<dbReference type="NCBIfam" id="TIGR01405">
    <property type="entry name" value="polC_Gram_pos"/>
    <property type="match status" value="1"/>
</dbReference>
<dbReference type="GO" id="GO:0003677">
    <property type="term" value="F:DNA binding"/>
    <property type="evidence" value="ECO:0007669"/>
    <property type="project" value="UniProtKB-UniRule"/>
</dbReference>